<dbReference type="PANTHER" id="PTHR34477:SF1">
    <property type="entry name" value="UPF0213 PROTEIN YHBQ"/>
    <property type="match status" value="1"/>
</dbReference>
<dbReference type="OrthoDB" id="9797095at2"/>
<dbReference type="InterPro" id="IPR035901">
    <property type="entry name" value="GIY-YIG_endonuc_sf"/>
</dbReference>
<evidence type="ECO:0000313" key="3">
    <source>
        <dbReference type="EMBL" id="SDU59304.1"/>
    </source>
</evidence>
<reference evidence="3 4" key="1">
    <citation type="submission" date="2016-10" db="EMBL/GenBank/DDBJ databases">
        <authorList>
            <person name="de Groot N.N."/>
        </authorList>
    </citation>
    <scope>NUCLEOTIDE SEQUENCE [LARGE SCALE GENOMIC DNA]</scope>
    <source>
        <strain evidence="3 4">DSM 44215</strain>
    </source>
</reference>
<dbReference type="InterPro" id="IPR050190">
    <property type="entry name" value="UPF0213_domain"/>
</dbReference>
<dbReference type="SUPFAM" id="SSF82771">
    <property type="entry name" value="GIY-YIG endonuclease"/>
    <property type="match status" value="1"/>
</dbReference>
<sequence length="101" mass="11549">MSGFVYILECADGSLYVGSTRNVEHRVDQHMSGKGSRYTRSRLPVRLVYQREFPHIGEAHAAERRLHGWSRAKRRALIEGRMELLPGFAMKGGQRRLAIDP</sequence>
<dbReference type="Gene3D" id="3.40.1440.10">
    <property type="entry name" value="GIY-YIG endonuclease"/>
    <property type="match status" value="1"/>
</dbReference>
<evidence type="ECO:0000256" key="1">
    <source>
        <dbReference type="ARBA" id="ARBA00007435"/>
    </source>
</evidence>
<comment type="similarity">
    <text evidence="1">Belongs to the UPF0213 family.</text>
</comment>
<keyword evidence="3" id="KW-0378">Hydrolase</keyword>
<dbReference type="EMBL" id="FNLM01000034">
    <property type="protein sequence ID" value="SDU59304.1"/>
    <property type="molecule type" value="Genomic_DNA"/>
</dbReference>
<keyword evidence="3" id="KW-0540">Nuclease</keyword>
<feature type="domain" description="GIY-YIG" evidence="2">
    <location>
        <begin position="1"/>
        <end position="76"/>
    </location>
</feature>
<gene>
    <name evidence="3" type="ORF">SAMN04488548_1342452</name>
</gene>
<accession>A0A1H2JRX4</accession>
<dbReference type="Proteomes" id="UP000183180">
    <property type="component" value="Unassembled WGS sequence"/>
</dbReference>
<dbReference type="AlphaFoldDB" id="A0A1H2JRX4"/>
<dbReference type="GO" id="GO:0004519">
    <property type="term" value="F:endonuclease activity"/>
    <property type="evidence" value="ECO:0007669"/>
    <property type="project" value="UniProtKB-KW"/>
</dbReference>
<dbReference type="STRING" id="158898.SAMN04488548_1342452"/>
<dbReference type="RefSeq" id="WP_074850980.1">
    <property type="nucleotide sequence ID" value="NZ_FNLM01000034.1"/>
</dbReference>
<evidence type="ECO:0000313" key="4">
    <source>
        <dbReference type="Proteomes" id="UP000183180"/>
    </source>
</evidence>
<dbReference type="PANTHER" id="PTHR34477">
    <property type="entry name" value="UPF0213 PROTEIN YHBQ"/>
    <property type="match status" value="1"/>
</dbReference>
<keyword evidence="3" id="KW-0255">Endonuclease</keyword>
<dbReference type="CDD" id="cd10456">
    <property type="entry name" value="GIY-YIG_UPF0213"/>
    <property type="match status" value="1"/>
</dbReference>
<protein>
    <submittedName>
        <fullName evidence="3">Putative endonuclease</fullName>
    </submittedName>
</protein>
<proteinExistence type="inferred from homology"/>
<evidence type="ECO:0000259" key="2">
    <source>
        <dbReference type="PROSITE" id="PS50164"/>
    </source>
</evidence>
<dbReference type="PROSITE" id="PS50164">
    <property type="entry name" value="GIY_YIG"/>
    <property type="match status" value="1"/>
</dbReference>
<name>A0A1H2JRX4_9ACTN</name>
<organism evidence="3 4">
    <name type="scientific">Gordonia westfalica</name>
    <dbReference type="NCBI Taxonomy" id="158898"/>
    <lineage>
        <taxon>Bacteria</taxon>
        <taxon>Bacillati</taxon>
        <taxon>Actinomycetota</taxon>
        <taxon>Actinomycetes</taxon>
        <taxon>Mycobacteriales</taxon>
        <taxon>Gordoniaceae</taxon>
        <taxon>Gordonia</taxon>
    </lineage>
</organism>
<dbReference type="InterPro" id="IPR000305">
    <property type="entry name" value="GIY-YIG_endonuc"/>
</dbReference>
<dbReference type="Pfam" id="PF01541">
    <property type="entry name" value="GIY-YIG"/>
    <property type="match status" value="1"/>
</dbReference>